<feature type="region of interest" description="Disordered" evidence="2">
    <location>
        <begin position="1"/>
        <end position="23"/>
    </location>
</feature>
<feature type="region of interest" description="Disordered" evidence="2">
    <location>
        <begin position="39"/>
        <end position="91"/>
    </location>
</feature>
<feature type="region of interest" description="Disordered" evidence="2">
    <location>
        <begin position="362"/>
        <end position="385"/>
    </location>
</feature>
<evidence type="ECO:0000313" key="3">
    <source>
        <dbReference type="EMBL" id="KAB2577031.1"/>
    </source>
</evidence>
<comment type="caution">
    <text evidence="3">The sequence shown here is derived from an EMBL/GenBank/DDBJ whole genome shotgun (WGS) entry which is preliminary data.</text>
</comment>
<evidence type="ECO:0000313" key="4">
    <source>
        <dbReference type="Proteomes" id="UP000325902"/>
    </source>
</evidence>
<name>A0A5N5DI85_9PEZI</name>
<dbReference type="EMBL" id="VCHE01000019">
    <property type="protein sequence ID" value="KAB2577031.1"/>
    <property type="molecule type" value="Genomic_DNA"/>
</dbReference>
<sequence>MDDSGADSPSSPFISLVDQENMPPRADTVAKKTDDLKLLDDGKATPSARLFSTNVLSPIHTSRMNTRSPSKPPPVAEPQADTASEAERTLRDNEGLTVAIDAMEAEKANATFSDISYYHNADDSVEDQGDGSDVDNTCFSTFSEVPNADMTMFAKLGNRSPTKQQLFPSVWPPLSLLILFPLTVHFQAKTPRKTPGTPGTGRKREYHGYDRSPSPTPRRHKSPTVQERDGDTTSLLLDFTEQFHAFSGASRRSPTKRHSPSKSAGGEVGLRNYLNNQRSPAKSGTEPSTPRRQSNLMNLLDFELPPMPTPRSVPTITVREMESMKSTYQSQISSLTATLSGRAAEVESLKKAVADAERRVGEAQEQVREETAAREHAEREKSEWERRGVEVEEVLRSIREEVFKSDKEREELLRKLEQSERRAEEAEARAAEHETRALEAESKVVDQSIMTTADSGDKGPRYTAEEVQRQIDEKVATLCRELHVVYKKKHETKVAALKKSYESKAEKKHAELTHKVEELSKQIEDLQAHKDEAFSGSLPEGFDPKAAANREADLKRLEEQKSEIEEQKTRIAGLAGQIEAVRAERAQLLQELESERREKGELVAAVDEMLALQSEEAATPRQQAVVEDFRRSVASATPRGKPDGNSGPSEFRSSGIGKPSGLRGPGFGFGGGAAGESRIGRGVGASGVGRSGGHGMPKSRMMSNIERMGMGGRGHE</sequence>
<feature type="region of interest" description="Disordered" evidence="2">
    <location>
        <begin position="631"/>
        <end position="716"/>
    </location>
</feature>
<dbReference type="PANTHER" id="PTHR43941">
    <property type="entry name" value="STRUCTURAL MAINTENANCE OF CHROMOSOMES PROTEIN 2"/>
    <property type="match status" value="1"/>
</dbReference>
<evidence type="ECO:0000256" key="1">
    <source>
        <dbReference type="SAM" id="Coils"/>
    </source>
</evidence>
<accession>A0A5N5DI85</accession>
<dbReference type="Pfam" id="PF12709">
    <property type="entry name" value="Fungal_TACC"/>
    <property type="match status" value="1"/>
</dbReference>
<dbReference type="InterPro" id="IPR024312">
    <property type="entry name" value="TACC_fungi"/>
</dbReference>
<protein>
    <submittedName>
        <fullName evidence="3">Uncharacterized protein</fullName>
    </submittedName>
</protein>
<feature type="region of interest" description="Disordered" evidence="2">
    <location>
        <begin position="246"/>
        <end position="293"/>
    </location>
</feature>
<dbReference type="AlphaFoldDB" id="A0A5N5DI85"/>
<dbReference type="OrthoDB" id="5367584at2759"/>
<feature type="compositionally biased region" description="Polar residues" evidence="2">
    <location>
        <begin position="50"/>
        <end position="69"/>
    </location>
</feature>
<feature type="region of interest" description="Disordered" evidence="2">
    <location>
        <begin position="189"/>
        <end position="229"/>
    </location>
</feature>
<feature type="compositionally biased region" description="Gly residues" evidence="2">
    <location>
        <begin position="681"/>
        <end position="695"/>
    </location>
</feature>
<gene>
    <name evidence="3" type="ORF">DBV05_g4306</name>
</gene>
<proteinExistence type="predicted"/>
<feature type="compositionally biased region" description="Gly residues" evidence="2">
    <location>
        <begin position="663"/>
        <end position="674"/>
    </location>
</feature>
<evidence type="ECO:0000256" key="2">
    <source>
        <dbReference type="SAM" id="MobiDB-lite"/>
    </source>
</evidence>
<keyword evidence="4" id="KW-1185">Reference proteome</keyword>
<reference evidence="3 4" key="1">
    <citation type="journal article" date="2019" name="Sci. Rep.">
        <title>A multi-omics analysis of the grapevine pathogen Lasiodiplodia theobromae reveals that temperature affects the expression of virulence- and pathogenicity-related genes.</title>
        <authorList>
            <person name="Felix C."/>
            <person name="Meneses R."/>
            <person name="Goncalves M.F.M."/>
            <person name="Tilleman L."/>
            <person name="Duarte A.S."/>
            <person name="Jorrin-Novo J.V."/>
            <person name="Van de Peer Y."/>
            <person name="Deforce D."/>
            <person name="Van Nieuwerburgh F."/>
            <person name="Esteves A.C."/>
            <person name="Alves A."/>
        </authorList>
    </citation>
    <scope>NUCLEOTIDE SEQUENCE [LARGE SCALE GENOMIC DNA]</scope>
    <source>
        <strain evidence="3 4">LA-SOL3</strain>
    </source>
</reference>
<dbReference type="Proteomes" id="UP000325902">
    <property type="component" value="Unassembled WGS sequence"/>
</dbReference>
<keyword evidence="1" id="KW-0175">Coiled coil</keyword>
<organism evidence="3 4">
    <name type="scientific">Lasiodiplodia theobromae</name>
    <dbReference type="NCBI Taxonomy" id="45133"/>
    <lineage>
        <taxon>Eukaryota</taxon>
        <taxon>Fungi</taxon>
        <taxon>Dikarya</taxon>
        <taxon>Ascomycota</taxon>
        <taxon>Pezizomycotina</taxon>
        <taxon>Dothideomycetes</taxon>
        <taxon>Dothideomycetes incertae sedis</taxon>
        <taxon>Botryosphaeriales</taxon>
        <taxon>Botryosphaeriaceae</taxon>
        <taxon>Lasiodiplodia</taxon>
    </lineage>
</organism>
<feature type="compositionally biased region" description="Polar residues" evidence="2">
    <location>
        <begin position="273"/>
        <end position="293"/>
    </location>
</feature>
<feature type="coiled-coil region" evidence="1">
    <location>
        <begin position="487"/>
        <end position="605"/>
    </location>
</feature>